<accession>A0ACC1DCX7</accession>
<evidence type="ECO:0000313" key="2">
    <source>
        <dbReference type="Proteomes" id="UP000824533"/>
    </source>
</evidence>
<reference evidence="1 2" key="1">
    <citation type="journal article" date="2021" name="Front. Genet.">
        <title>Chromosome-Level Genome Assembly Reveals Significant Gene Expansion in the Toll and IMD Signaling Pathways of Dendrolimus kikuchii.</title>
        <authorList>
            <person name="Zhou J."/>
            <person name="Wu P."/>
            <person name="Xiong Z."/>
            <person name="Liu N."/>
            <person name="Zhao N."/>
            <person name="Ji M."/>
            <person name="Qiu Y."/>
            <person name="Yang B."/>
        </authorList>
    </citation>
    <scope>NUCLEOTIDE SEQUENCE [LARGE SCALE GENOMIC DNA]</scope>
    <source>
        <strain evidence="1">Ann1</strain>
    </source>
</reference>
<sequence>MSTRLMEDVCEPNEWRISLDSMAVGYERGRVSDYWGAVLVTEYHEMVVYEGRGENLSYLVPYQPGSDVTNSIDHRGWPLPTEDDLSGSERLQRDLEEGWQQAKLKAPNPISNITSLAFTELATRSALSHPST</sequence>
<organism evidence="1 2">
    <name type="scientific">Dendrolimus kikuchii</name>
    <dbReference type="NCBI Taxonomy" id="765133"/>
    <lineage>
        <taxon>Eukaryota</taxon>
        <taxon>Metazoa</taxon>
        <taxon>Ecdysozoa</taxon>
        <taxon>Arthropoda</taxon>
        <taxon>Hexapoda</taxon>
        <taxon>Insecta</taxon>
        <taxon>Pterygota</taxon>
        <taxon>Neoptera</taxon>
        <taxon>Endopterygota</taxon>
        <taxon>Lepidoptera</taxon>
        <taxon>Glossata</taxon>
        <taxon>Ditrysia</taxon>
        <taxon>Bombycoidea</taxon>
        <taxon>Lasiocampidae</taxon>
        <taxon>Dendrolimus</taxon>
    </lineage>
</organism>
<proteinExistence type="predicted"/>
<comment type="caution">
    <text evidence="1">The sequence shown here is derived from an EMBL/GenBank/DDBJ whole genome shotgun (WGS) entry which is preliminary data.</text>
</comment>
<keyword evidence="2" id="KW-1185">Reference proteome</keyword>
<gene>
    <name evidence="1" type="ORF">K1T71_002521</name>
</gene>
<dbReference type="EMBL" id="CM034390">
    <property type="protein sequence ID" value="KAJ0181799.1"/>
    <property type="molecule type" value="Genomic_DNA"/>
</dbReference>
<protein>
    <submittedName>
        <fullName evidence="1">Uncharacterized protein</fullName>
    </submittedName>
</protein>
<name>A0ACC1DCX7_9NEOP</name>
<evidence type="ECO:0000313" key="1">
    <source>
        <dbReference type="EMBL" id="KAJ0181799.1"/>
    </source>
</evidence>
<dbReference type="Proteomes" id="UP000824533">
    <property type="component" value="Linkage Group LG04"/>
</dbReference>